<evidence type="ECO:0000313" key="2">
    <source>
        <dbReference type="Proteomes" id="UP000176504"/>
    </source>
</evidence>
<organism evidence="1 2">
    <name type="scientific">candidate division WWE3 bacterium RIFCSPLOWO2_01_FULL_41_18</name>
    <dbReference type="NCBI Taxonomy" id="1802625"/>
    <lineage>
        <taxon>Bacteria</taxon>
        <taxon>Katanobacteria</taxon>
    </lineage>
</organism>
<sequence>MNKKILKVSFPEKCIGCELCVLAAQRQVGKASFEGSPIRIMGGKKGYDIHLDPSVNDLDVNKISEICPKGCFSVEEGGQEEGLEFKAEEDV</sequence>
<dbReference type="SUPFAM" id="SSF54862">
    <property type="entry name" value="4Fe-4S ferredoxins"/>
    <property type="match status" value="1"/>
</dbReference>
<evidence type="ECO:0000313" key="1">
    <source>
        <dbReference type="EMBL" id="OGC55246.1"/>
    </source>
</evidence>
<protein>
    <recommendedName>
        <fullName evidence="3">4Fe-4S ferredoxin-type domain-containing protein</fullName>
    </recommendedName>
</protein>
<dbReference type="AlphaFoldDB" id="A0A1F4VD94"/>
<gene>
    <name evidence="1" type="ORF">A3A78_04700</name>
</gene>
<dbReference type="EMBL" id="MEVI01000003">
    <property type="protein sequence ID" value="OGC55246.1"/>
    <property type="molecule type" value="Genomic_DNA"/>
</dbReference>
<name>A0A1F4VD94_UNCKA</name>
<comment type="caution">
    <text evidence="1">The sequence shown here is derived from an EMBL/GenBank/DDBJ whole genome shotgun (WGS) entry which is preliminary data.</text>
</comment>
<accession>A0A1F4VD94</accession>
<proteinExistence type="predicted"/>
<reference evidence="1 2" key="1">
    <citation type="journal article" date="2016" name="Nat. Commun.">
        <title>Thousands of microbial genomes shed light on interconnected biogeochemical processes in an aquifer system.</title>
        <authorList>
            <person name="Anantharaman K."/>
            <person name="Brown C.T."/>
            <person name="Hug L.A."/>
            <person name="Sharon I."/>
            <person name="Castelle C.J."/>
            <person name="Probst A.J."/>
            <person name="Thomas B.C."/>
            <person name="Singh A."/>
            <person name="Wilkins M.J."/>
            <person name="Karaoz U."/>
            <person name="Brodie E.L."/>
            <person name="Williams K.H."/>
            <person name="Hubbard S.S."/>
            <person name="Banfield J.F."/>
        </authorList>
    </citation>
    <scope>NUCLEOTIDE SEQUENCE [LARGE SCALE GENOMIC DNA]</scope>
</reference>
<evidence type="ECO:0008006" key="3">
    <source>
        <dbReference type="Google" id="ProtNLM"/>
    </source>
</evidence>
<dbReference type="Proteomes" id="UP000176504">
    <property type="component" value="Unassembled WGS sequence"/>
</dbReference>